<sequence length="247" mass="27092">MRTRLGLLVIHNDPVPEMEIWRSVGPDTSVHTARFWTPRPFGTEFTGLDVEELLSGTGMDVAVRQLGDLDVHALGYCFASSSVFGGTAFDTAFGAHVERLSGGVPTVTAGQAIREELARNRADGIAVVAPPWFSDGTLEAIRSYLPVRVRQTIRYELPAEWDGIERPDLFDRGARFAVDQDELERQILRRLEPGIDTLLVPGGGFASLTAAERLRRSRRLNVISSNSALLRAMERRAASVARAAPVP</sequence>
<protein>
    <recommendedName>
        <fullName evidence="3">Maleate cis-trans isomerase</fullName>
    </recommendedName>
</protein>
<dbReference type="InterPro" id="IPR026286">
    <property type="entry name" value="MaiA/AMDase"/>
</dbReference>
<dbReference type="InterPro" id="IPR053714">
    <property type="entry name" value="Iso_Racemase_Enz_sf"/>
</dbReference>
<reference evidence="1 2" key="1">
    <citation type="journal article" date="2019" name="Nat. Commun.">
        <title>The antimicrobial potential of Streptomyces from insect microbiomes.</title>
        <authorList>
            <person name="Chevrette M.G."/>
            <person name="Carlson C.M."/>
            <person name="Ortega H.E."/>
            <person name="Thomas C."/>
            <person name="Ananiev G.E."/>
            <person name="Barns K.J."/>
            <person name="Book A.J."/>
            <person name="Cagnazzo J."/>
            <person name="Carlos C."/>
            <person name="Flanigan W."/>
            <person name="Grubbs K.J."/>
            <person name="Horn H.A."/>
            <person name="Hoffmann F.M."/>
            <person name="Klassen J.L."/>
            <person name="Knack J.J."/>
            <person name="Lewin G.R."/>
            <person name="McDonald B.R."/>
            <person name="Muller L."/>
            <person name="Melo W.G.P."/>
            <person name="Pinto-Tomas A.A."/>
            <person name="Schmitz A."/>
            <person name="Wendt-Pienkowski E."/>
            <person name="Wildman S."/>
            <person name="Zhao M."/>
            <person name="Zhang F."/>
            <person name="Bugni T.S."/>
            <person name="Andes D.R."/>
            <person name="Pupo M.T."/>
            <person name="Currie C.R."/>
        </authorList>
    </citation>
    <scope>NUCLEOTIDE SEQUENCE [LARGE SCALE GENOMIC DNA]</scope>
    <source>
        <strain evidence="1 2">SID5840</strain>
    </source>
</reference>
<dbReference type="Pfam" id="PF17645">
    <property type="entry name" value="Amdase"/>
    <property type="match status" value="1"/>
</dbReference>
<dbReference type="EMBL" id="WWHY01000001">
    <property type="protein sequence ID" value="MYR34939.1"/>
    <property type="molecule type" value="Genomic_DNA"/>
</dbReference>
<dbReference type="Gene3D" id="3.40.50.12500">
    <property type="match status" value="1"/>
</dbReference>
<organism evidence="1 2">
    <name type="scientific">Nocardiopsis alba</name>
    <dbReference type="NCBI Taxonomy" id="53437"/>
    <lineage>
        <taxon>Bacteria</taxon>
        <taxon>Bacillati</taxon>
        <taxon>Actinomycetota</taxon>
        <taxon>Actinomycetes</taxon>
        <taxon>Streptosporangiales</taxon>
        <taxon>Nocardiopsidaceae</taxon>
        <taxon>Nocardiopsis</taxon>
    </lineage>
</organism>
<proteinExistence type="predicted"/>
<dbReference type="RefSeq" id="WP_161111791.1">
    <property type="nucleotide sequence ID" value="NZ_JBHYPC010000005.1"/>
</dbReference>
<evidence type="ECO:0000313" key="2">
    <source>
        <dbReference type="Proteomes" id="UP000467124"/>
    </source>
</evidence>
<dbReference type="Proteomes" id="UP000467124">
    <property type="component" value="Unassembled WGS sequence"/>
</dbReference>
<evidence type="ECO:0000313" key="1">
    <source>
        <dbReference type="EMBL" id="MYR34939.1"/>
    </source>
</evidence>
<evidence type="ECO:0008006" key="3">
    <source>
        <dbReference type="Google" id="ProtNLM"/>
    </source>
</evidence>
<accession>A0A7K2IYA7</accession>
<name>A0A7K2IYA7_9ACTN</name>
<gene>
    <name evidence="1" type="ORF">GTW20_22440</name>
</gene>
<dbReference type="AlphaFoldDB" id="A0A7K2IYA7"/>
<comment type="caution">
    <text evidence="1">The sequence shown here is derived from an EMBL/GenBank/DDBJ whole genome shotgun (WGS) entry which is preliminary data.</text>
</comment>